<dbReference type="Gene3D" id="3.40.50.970">
    <property type="match status" value="1"/>
</dbReference>
<dbReference type="InterPro" id="IPR045229">
    <property type="entry name" value="TPP_enz"/>
</dbReference>
<dbReference type="GO" id="GO:0030976">
    <property type="term" value="F:thiamine pyrophosphate binding"/>
    <property type="evidence" value="ECO:0007669"/>
    <property type="project" value="InterPro"/>
</dbReference>
<dbReference type="InterPro" id="IPR039368">
    <property type="entry name" value="AHAS_TPP"/>
</dbReference>
<dbReference type="GO" id="GO:0009099">
    <property type="term" value="P:L-valine biosynthetic process"/>
    <property type="evidence" value="ECO:0007669"/>
    <property type="project" value="TreeGrafter"/>
</dbReference>
<dbReference type="GO" id="GO:0000287">
    <property type="term" value="F:magnesium ion binding"/>
    <property type="evidence" value="ECO:0007669"/>
    <property type="project" value="InterPro"/>
</dbReference>
<dbReference type="EMBL" id="HBIR01007034">
    <property type="protein sequence ID" value="CAE0529237.1"/>
    <property type="molecule type" value="Transcribed_RNA"/>
</dbReference>
<comment type="cofactor">
    <cofactor evidence="1">
        <name>thiamine diphosphate</name>
        <dbReference type="ChEBI" id="CHEBI:58937"/>
    </cofactor>
</comment>
<dbReference type="GO" id="GO:0009097">
    <property type="term" value="P:isoleucine biosynthetic process"/>
    <property type="evidence" value="ECO:0007669"/>
    <property type="project" value="TreeGrafter"/>
</dbReference>
<organism evidence="5">
    <name type="scientific">Emiliania huxleyi</name>
    <name type="common">Coccolithophore</name>
    <name type="synonym">Pontosphaera huxleyi</name>
    <dbReference type="NCBI Taxonomy" id="2903"/>
    <lineage>
        <taxon>Eukaryota</taxon>
        <taxon>Haptista</taxon>
        <taxon>Haptophyta</taxon>
        <taxon>Prymnesiophyceae</taxon>
        <taxon>Isochrysidales</taxon>
        <taxon>Noelaerhabdaceae</taxon>
        <taxon>Emiliania</taxon>
    </lineage>
</organism>
<dbReference type="AlphaFoldDB" id="A0A7S3W0N9"/>
<evidence type="ECO:0000313" key="5">
    <source>
        <dbReference type="EMBL" id="CAE0529237.1"/>
    </source>
</evidence>
<dbReference type="PANTHER" id="PTHR18968">
    <property type="entry name" value="THIAMINE PYROPHOSPHATE ENZYMES"/>
    <property type="match status" value="1"/>
</dbReference>
<comment type="similarity">
    <text evidence="2">Belongs to the TPP enzyme family.</text>
</comment>
<dbReference type="GO" id="GO:0050660">
    <property type="term" value="F:flavin adenine dinucleotide binding"/>
    <property type="evidence" value="ECO:0007669"/>
    <property type="project" value="TreeGrafter"/>
</dbReference>
<protein>
    <recommendedName>
        <fullName evidence="4">Thiamine pyrophosphate enzyme TPP-binding domain-containing protein</fullName>
    </recommendedName>
</protein>
<evidence type="ECO:0000256" key="3">
    <source>
        <dbReference type="ARBA" id="ARBA00023052"/>
    </source>
</evidence>
<dbReference type="CDD" id="cd02015">
    <property type="entry name" value="TPP_AHAS"/>
    <property type="match status" value="1"/>
</dbReference>
<dbReference type="GO" id="GO:0005948">
    <property type="term" value="C:acetolactate synthase complex"/>
    <property type="evidence" value="ECO:0007669"/>
    <property type="project" value="TreeGrafter"/>
</dbReference>
<sequence>MPDGRIKTQQVIEALNLGFKPQRERLVVSTGVGNHQMMSCQFLRWSEPRSIVSSGSLGTMGFGLPAAIGAQVAQPDRIVLLVDGDSSFNMTLHDLGTVKEHQLPIKMAIMNDGAQQMVKVWQKLFFDGRLVATDNVNPDYVALGEAYGFESFSVDNVDDLPAAVERFVNATGPVLCDFRVVPDICLPMVAPGKGLQEMFLPGSISFDDEQMPEMTGDAPS</sequence>
<feature type="domain" description="Thiamine pyrophosphate enzyme TPP-binding" evidence="4">
    <location>
        <begin position="31"/>
        <end position="177"/>
    </location>
</feature>
<dbReference type="InterPro" id="IPR011766">
    <property type="entry name" value="TPP_enzyme_TPP-bd"/>
</dbReference>
<dbReference type="SUPFAM" id="SSF52518">
    <property type="entry name" value="Thiamin diphosphate-binding fold (THDP-binding)"/>
    <property type="match status" value="1"/>
</dbReference>
<accession>A0A7S3W0N9</accession>
<dbReference type="GO" id="GO:0003984">
    <property type="term" value="F:acetolactate synthase activity"/>
    <property type="evidence" value="ECO:0007669"/>
    <property type="project" value="TreeGrafter"/>
</dbReference>
<dbReference type="PROSITE" id="PS00187">
    <property type="entry name" value="TPP_ENZYMES"/>
    <property type="match status" value="1"/>
</dbReference>
<evidence type="ECO:0000256" key="2">
    <source>
        <dbReference type="ARBA" id="ARBA00007812"/>
    </source>
</evidence>
<keyword evidence="3" id="KW-0786">Thiamine pyrophosphate</keyword>
<dbReference type="InterPro" id="IPR029061">
    <property type="entry name" value="THDP-binding"/>
</dbReference>
<evidence type="ECO:0000256" key="1">
    <source>
        <dbReference type="ARBA" id="ARBA00001964"/>
    </source>
</evidence>
<dbReference type="Pfam" id="PF02775">
    <property type="entry name" value="TPP_enzyme_C"/>
    <property type="match status" value="1"/>
</dbReference>
<dbReference type="InterPro" id="IPR000399">
    <property type="entry name" value="TPP-bd_CS"/>
</dbReference>
<name>A0A7S3W0N9_EMIHU</name>
<reference evidence="5" key="1">
    <citation type="submission" date="2021-01" db="EMBL/GenBank/DDBJ databases">
        <authorList>
            <person name="Corre E."/>
            <person name="Pelletier E."/>
            <person name="Niang G."/>
            <person name="Scheremetjew M."/>
            <person name="Finn R."/>
            <person name="Kale V."/>
            <person name="Holt S."/>
            <person name="Cochrane G."/>
            <person name="Meng A."/>
            <person name="Brown T."/>
            <person name="Cohen L."/>
        </authorList>
    </citation>
    <scope>NUCLEOTIDE SEQUENCE</scope>
    <source>
        <strain evidence="5">379</strain>
    </source>
</reference>
<dbReference type="GO" id="GO:0005739">
    <property type="term" value="C:mitochondrion"/>
    <property type="evidence" value="ECO:0007669"/>
    <property type="project" value="TreeGrafter"/>
</dbReference>
<proteinExistence type="inferred from homology"/>
<dbReference type="PANTHER" id="PTHR18968:SF13">
    <property type="entry name" value="ACETOLACTATE SYNTHASE CATALYTIC SUBUNIT, MITOCHONDRIAL"/>
    <property type="match status" value="1"/>
</dbReference>
<evidence type="ECO:0000259" key="4">
    <source>
        <dbReference type="Pfam" id="PF02775"/>
    </source>
</evidence>
<gene>
    <name evidence="5" type="ORF">EHUX00137_LOCUS4806</name>
</gene>